<dbReference type="Proteomes" id="UP000240608">
    <property type="component" value="Unassembled WGS sequence"/>
</dbReference>
<evidence type="ECO:0000313" key="1">
    <source>
        <dbReference type="EMBL" id="PTB95840.1"/>
    </source>
</evidence>
<protein>
    <submittedName>
        <fullName evidence="1">Uncharacterized protein</fullName>
    </submittedName>
</protein>
<proteinExistence type="predicted"/>
<dbReference type="EMBL" id="PYVU01000082">
    <property type="protein sequence ID" value="PTB95840.1"/>
    <property type="molecule type" value="Genomic_DNA"/>
</dbReference>
<accession>A0A2T4DPU8</accession>
<feature type="non-terminal residue" evidence="1">
    <location>
        <position position="71"/>
    </location>
</feature>
<gene>
    <name evidence="1" type="ORF">C9994_09965</name>
</gene>
<comment type="caution">
    <text evidence="1">The sequence shown here is derived from an EMBL/GenBank/DDBJ whole genome shotgun (WGS) entry which is preliminary data.</text>
</comment>
<organism evidence="1 2">
    <name type="scientific">Marivirga lumbricoides</name>
    <dbReference type="NCBI Taxonomy" id="1046115"/>
    <lineage>
        <taxon>Bacteria</taxon>
        <taxon>Pseudomonadati</taxon>
        <taxon>Bacteroidota</taxon>
        <taxon>Cytophagia</taxon>
        <taxon>Cytophagales</taxon>
        <taxon>Marivirgaceae</taxon>
        <taxon>Marivirga</taxon>
    </lineage>
</organism>
<reference evidence="1 2" key="1">
    <citation type="submission" date="2018-03" db="EMBL/GenBank/DDBJ databases">
        <title>Cross-interface Injection: A General Nanoliter Liquid Handling Method Applied to Single Cells Genome Amplification Automated Nanoliter Liquid Handling Applied to Single Cell Multiple Displacement Amplification.</title>
        <authorList>
            <person name="Yun J."/>
            <person name="Xu P."/>
            <person name="Xu J."/>
            <person name="Dai X."/>
            <person name="Wang Y."/>
            <person name="Zheng X."/>
            <person name="Cao C."/>
            <person name="Yi Q."/>
            <person name="Zhu Y."/>
            <person name="Wang L."/>
            <person name="Dong Z."/>
            <person name="Huang Y."/>
            <person name="Huang L."/>
            <person name="Du W."/>
        </authorList>
    </citation>
    <scope>NUCLEOTIDE SEQUENCE [LARGE SCALE GENOMIC DNA]</scope>
    <source>
        <strain evidence="1 2">Z-D1-2</strain>
    </source>
</reference>
<evidence type="ECO:0000313" key="2">
    <source>
        <dbReference type="Proteomes" id="UP000240608"/>
    </source>
</evidence>
<dbReference type="AlphaFoldDB" id="A0A2T4DPU8"/>
<sequence length="71" mass="7996">MKFYFIEKIPDNFFRCSPKISGMTTLAGFCGGDKYIVLAYLDLLFPLVCGLQSSKKGKVCEPQTLVFLFIC</sequence>
<name>A0A2T4DPU8_9BACT</name>